<evidence type="ECO:0000313" key="6">
    <source>
        <dbReference type="EMBL" id="URD76594.1"/>
    </source>
</evidence>
<dbReference type="InterPro" id="IPR027417">
    <property type="entry name" value="P-loop_NTPase"/>
</dbReference>
<sequence>METTGACRLVDRETGEKFIVWGDSVDNDDADTPIPSAVVLSWKPPIADGRQEDSQIESATIVGDSSSSDADRIDSFGSGRAQVNEEIEATNSLHLNSREDDYASFLDRSVPRNASFMGWGDVGCTDDMAGALRGLMFLRPSHIQAMAYGPIIEGKTCIIADQSGSGGTLDYLAPTI</sequence>
<dbReference type="PANTHER" id="PTHR47960">
    <property type="entry name" value="DEAD-BOX ATP-DEPENDENT RNA HELICASE 50"/>
    <property type="match status" value="1"/>
</dbReference>
<dbReference type="Gene3D" id="3.40.50.300">
    <property type="entry name" value="P-loop containing nucleotide triphosphate hydrolases"/>
    <property type="match status" value="1"/>
</dbReference>
<keyword evidence="7" id="KW-1185">Reference proteome</keyword>
<keyword evidence="3 6" id="KW-0347">Helicase</keyword>
<gene>
    <name evidence="6" type="ORF">MUK42_35807</name>
</gene>
<proteinExistence type="predicted"/>
<dbReference type="Proteomes" id="UP001055439">
    <property type="component" value="Chromosome 1"/>
</dbReference>
<dbReference type="GO" id="GO:0005524">
    <property type="term" value="F:ATP binding"/>
    <property type="evidence" value="ECO:0007669"/>
    <property type="project" value="UniProtKB-KW"/>
</dbReference>
<dbReference type="AlphaFoldDB" id="A0A9E7EG45"/>
<organism evidence="6 7">
    <name type="scientific">Musa troglodytarum</name>
    <name type="common">fe'i banana</name>
    <dbReference type="NCBI Taxonomy" id="320322"/>
    <lineage>
        <taxon>Eukaryota</taxon>
        <taxon>Viridiplantae</taxon>
        <taxon>Streptophyta</taxon>
        <taxon>Embryophyta</taxon>
        <taxon>Tracheophyta</taxon>
        <taxon>Spermatophyta</taxon>
        <taxon>Magnoliopsida</taxon>
        <taxon>Liliopsida</taxon>
        <taxon>Zingiberales</taxon>
        <taxon>Musaceae</taxon>
        <taxon>Musa</taxon>
    </lineage>
</organism>
<reference evidence="6" key="1">
    <citation type="submission" date="2022-05" db="EMBL/GenBank/DDBJ databases">
        <title>The Musa troglodytarum L. genome provides insights into the mechanism of non-climacteric behaviour and enrichment of carotenoids.</title>
        <authorList>
            <person name="Wang J."/>
        </authorList>
    </citation>
    <scope>NUCLEOTIDE SEQUENCE</scope>
    <source>
        <tissue evidence="6">Leaf</tissue>
    </source>
</reference>
<keyword evidence="4" id="KW-0067">ATP-binding</keyword>
<evidence type="ECO:0000256" key="5">
    <source>
        <dbReference type="SAM" id="MobiDB-lite"/>
    </source>
</evidence>
<keyword evidence="2" id="KW-0378">Hydrolase</keyword>
<protein>
    <submittedName>
        <fullName evidence="6">DEAD-box ATP-dependent RNA helicase</fullName>
    </submittedName>
</protein>
<dbReference type="EMBL" id="CP097502">
    <property type="protein sequence ID" value="URD76594.1"/>
    <property type="molecule type" value="Genomic_DNA"/>
</dbReference>
<name>A0A9E7EG45_9LILI</name>
<keyword evidence="1" id="KW-0547">Nucleotide-binding</keyword>
<evidence type="ECO:0000256" key="1">
    <source>
        <dbReference type="ARBA" id="ARBA00022741"/>
    </source>
</evidence>
<feature type="region of interest" description="Disordered" evidence="5">
    <location>
        <begin position="60"/>
        <end position="81"/>
    </location>
</feature>
<evidence type="ECO:0000256" key="2">
    <source>
        <dbReference type="ARBA" id="ARBA00022801"/>
    </source>
</evidence>
<evidence type="ECO:0000313" key="7">
    <source>
        <dbReference type="Proteomes" id="UP001055439"/>
    </source>
</evidence>
<evidence type="ECO:0000256" key="4">
    <source>
        <dbReference type="ARBA" id="ARBA00022840"/>
    </source>
</evidence>
<evidence type="ECO:0000256" key="3">
    <source>
        <dbReference type="ARBA" id="ARBA00022806"/>
    </source>
</evidence>
<dbReference type="GO" id="GO:0016787">
    <property type="term" value="F:hydrolase activity"/>
    <property type="evidence" value="ECO:0007669"/>
    <property type="project" value="UniProtKB-KW"/>
</dbReference>
<accession>A0A9E7EG45</accession>
<dbReference type="OrthoDB" id="10256233at2759"/>
<dbReference type="GO" id="GO:0004386">
    <property type="term" value="F:helicase activity"/>
    <property type="evidence" value="ECO:0007669"/>
    <property type="project" value="UniProtKB-KW"/>
</dbReference>
<dbReference type="SUPFAM" id="SSF52540">
    <property type="entry name" value="P-loop containing nucleoside triphosphate hydrolases"/>
    <property type="match status" value="1"/>
</dbReference>